<dbReference type="RefSeq" id="WP_185978560.1">
    <property type="nucleotide sequence ID" value="NZ_JACBGI020000017.1"/>
</dbReference>
<evidence type="ECO:0000313" key="3">
    <source>
        <dbReference type="Proteomes" id="UP001193680"/>
    </source>
</evidence>
<dbReference type="Proteomes" id="UP001193680">
    <property type="component" value="Unassembled WGS sequence"/>
</dbReference>
<dbReference type="EMBL" id="JACBGI020000017">
    <property type="protein sequence ID" value="MBF6058419.1"/>
    <property type="molecule type" value="Genomic_DNA"/>
</dbReference>
<organism evidence="2 3">
    <name type="scientific">Thiomicrorhabdus heinhorstiae</name>
    <dbReference type="NCBI Taxonomy" id="2748010"/>
    <lineage>
        <taxon>Bacteria</taxon>
        <taxon>Pseudomonadati</taxon>
        <taxon>Pseudomonadota</taxon>
        <taxon>Gammaproteobacteria</taxon>
        <taxon>Thiotrichales</taxon>
        <taxon>Piscirickettsiaceae</taxon>
        <taxon>Thiomicrorhabdus</taxon>
    </lineage>
</organism>
<dbReference type="PANTHER" id="PTHR37486:SF1">
    <property type="entry name" value="STRINGENT STARVATION PROTEIN B"/>
    <property type="match status" value="1"/>
</dbReference>
<dbReference type="SUPFAM" id="SSF101738">
    <property type="entry name" value="SspB-like"/>
    <property type="match status" value="1"/>
</dbReference>
<dbReference type="InterPro" id="IPR007481">
    <property type="entry name" value="SspB"/>
</dbReference>
<comment type="caution">
    <text evidence="2">The sequence shown here is derived from an EMBL/GenBank/DDBJ whole genome shotgun (WGS) entry which is preliminary data.</text>
</comment>
<proteinExistence type="predicted"/>
<feature type="compositionally biased region" description="Basic and acidic residues" evidence="1">
    <location>
        <begin position="129"/>
        <end position="144"/>
    </location>
</feature>
<dbReference type="PIRSF" id="PIRSF005276">
    <property type="entry name" value="SspB"/>
    <property type="match status" value="1"/>
</dbReference>
<accession>A0ABS0BYE5</accession>
<evidence type="ECO:0000313" key="2">
    <source>
        <dbReference type="EMBL" id="MBF6058419.1"/>
    </source>
</evidence>
<dbReference type="Pfam" id="PF04386">
    <property type="entry name" value="SspB"/>
    <property type="match status" value="1"/>
</dbReference>
<keyword evidence="2" id="KW-0645">Protease</keyword>
<protein>
    <submittedName>
        <fullName evidence="2">ClpXP protease specificity-enhancing factor</fullName>
    </submittedName>
</protein>
<dbReference type="PANTHER" id="PTHR37486">
    <property type="entry name" value="STRINGENT STARVATION PROTEIN B"/>
    <property type="match status" value="1"/>
</dbReference>
<dbReference type="Gene3D" id="2.30.30.220">
    <property type="entry name" value="SspB-like"/>
    <property type="match status" value="1"/>
</dbReference>
<keyword evidence="3" id="KW-1185">Reference proteome</keyword>
<sequence length="156" mass="17373">MISNRPYMIRALYDWIVDNRWTPHIQVDADYPGVQVPQEYVQDGVIVLNVSPSAVFGLAMENDRFQFKARFGGVERVIGFPPQAVLAIFARENGHGMPFPPEPYPNQESAQAQVASKPKISGVESTGPKPDKPAKKDDKPDKGDKKKKRPTLSVVK</sequence>
<dbReference type="InterPro" id="IPR036760">
    <property type="entry name" value="SspB-like_sf"/>
</dbReference>
<reference evidence="2 3" key="1">
    <citation type="submission" date="2020-11" db="EMBL/GenBank/DDBJ databases">
        <title>Sulfur oxidizing isolate from Hospital Hole Sinkhole.</title>
        <authorList>
            <person name="Scott K.M."/>
        </authorList>
    </citation>
    <scope>NUCLEOTIDE SEQUENCE [LARGE SCALE GENOMIC DNA]</scope>
    <source>
        <strain evidence="2 3">HH1</strain>
    </source>
</reference>
<dbReference type="GO" id="GO:0008233">
    <property type="term" value="F:peptidase activity"/>
    <property type="evidence" value="ECO:0007669"/>
    <property type="project" value="UniProtKB-KW"/>
</dbReference>
<dbReference type="NCBIfam" id="NF008769">
    <property type="entry name" value="PRK11798.2-5"/>
    <property type="match status" value="1"/>
</dbReference>
<evidence type="ECO:0000256" key="1">
    <source>
        <dbReference type="SAM" id="MobiDB-lite"/>
    </source>
</evidence>
<dbReference type="GO" id="GO:0006508">
    <property type="term" value="P:proteolysis"/>
    <property type="evidence" value="ECO:0007669"/>
    <property type="project" value="UniProtKB-KW"/>
</dbReference>
<keyword evidence="2" id="KW-0378">Hydrolase</keyword>
<feature type="region of interest" description="Disordered" evidence="1">
    <location>
        <begin position="96"/>
        <end position="156"/>
    </location>
</feature>
<gene>
    <name evidence="2" type="ORF">H8792_008705</name>
</gene>
<name>A0ABS0BYE5_9GAMM</name>